<dbReference type="EMBL" id="ASHX02000001">
    <property type="protein sequence ID" value="OEJ97774.1"/>
    <property type="molecule type" value="Genomic_DNA"/>
</dbReference>
<dbReference type="eggNOG" id="COG4329">
    <property type="taxonomic scope" value="Bacteria"/>
</dbReference>
<keyword evidence="1" id="KW-1133">Transmembrane helix</keyword>
<proteinExistence type="predicted"/>
<feature type="transmembrane region" description="Helical" evidence="1">
    <location>
        <begin position="136"/>
        <end position="154"/>
    </location>
</feature>
<dbReference type="AlphaFoldDB" id="A0A1D3DZM6"/>
<feature type="transmembrane region" description="Helical" evidence="1">
    <location>
        <begin position="24"/>
        <end position="47"/>
    </location>
</feature>
<protein>
    <recommendedName>
        <fullName evidence="4">DUF2243 domain-containing protein</fullName>
    </recommendedName>
</protein>
<accession>A0A1D3DZM6</accession>
<keyword evidence="1" id="KW-0472">Membrane</keyword>
<dbReference type="InterPro" id="IPR018719">
    <property type="entry name" value="DUF2243_membrane"/>
</dbReference>
<dbReference type="OrthoDB" id="5190099at2"/>
<organism evidence="2 3">
    <name type="scientific">Streptomyces thermolilacinus SPC6</name>
    <dbReference type="NCBI Taxonomy" id="1306406"/>
    <lineage>
        <taxon>Bacteria</taxon>
        <taxon>Bacillati</taxon>
        <taxon>Actinomycetota</taxon>
        <taxon>Actinomycetes</taxon>
        <taxon>Kitasatosporales</taxon>
        <taxon>Streptomycetaceae</taxon>
        <taxon>Streptomyces</taxon>
    </lineage>
</organism>
<dbReference type="RefSeq" id="WP_028964777.1">
    <property type="nucleotide sequence ID" value="NZ_ASHX02000001.1"/>
</dbReference>
<keyword evidence="1" id="KW-0812">Transmembrane</keyword>
<dbReference type="Pfam" id="PF10002">
    <property type="entry name" value="DUF2243"/>
    <property type="match status" value="1"/>
</dbReference>
<evidence type="ECO:0000313" key="2">
    <source>
        <dbReference type="EMBL" id="OEJ97774.1"/>
    </source>
</evidence>
<keyword evidence="3" id="KW-1185">Reference proteome</keyword>
<sequence length="167" mass="17514">MASGAAPRHGGPPPRNIPRPGRSLAVFALIGAALMAAVDEIVFHQILHWHHFFDRSTPGVGLLSDGLLHTAEVIALVAGGALYADLRRSGSLSPPHARAGFLLGLGGFQLFDGIVDHKLLRVHQIRYGVDVTPYDWAWNGAGLLLLLAGAVLAVRARRRTGGGGAGA</sequence>
<dbReference type="STRING" id="1306406.J116_001665"/>
<gene>
    <name evidence="2" type="ORF">J116_001665</name>
</gene>
<evidence type="ECO:0000313" key="3">
    <source>
        <dbReference type="Proteomes" id="UP000095329"/>
    </source>
</evidence>
<reference evidence="2 3" key="1">
    <citation type="journal article" date="2013" name="Genome Announc.">
        <title>Genome Sequence of Streptomyces violaceusniger Strain SPC6, a Halotolerant Streptomycete That Exhibits Rapid Growth and Development.</title>
        <authorList>
            <person name="Chen X."/>
            <person name="Zhang B."/>
            <person name="Zhang W."/>
            <person name="Wu X."/>
            <person name="Zhang M."/>
            <person name="Chen T."/>
            <person name="Liu G."/>
            <person name="Dyson P."/>
        </authorList>
    </citation>
    <scope>NUCLEOTIDE SEQUENCE [LARGE SCALE GENOMIC DNA]</scope>
    <source>
        <strain evidence="2 3">SPC6</strain>
    </source>
</reference>
<evidence type="ECO:0008006" key="4">
    <source>
        <dbReference type="Google" id="ProtNLM"/>
    </source>
</evidence>
<comment type="caution">
    <text evidence="2">The sequence shown here is derived from an EMBL/GenBank/DDBJ whole genome shotgun (WGS) entry which is preliminary data.</text>
</comment>
<name>A0A1D3DZM6_9ACTN</name>
<evidence type="ECO:0000256" key="1">
    <source>
        <dbReference type="SAM" id="Phobius"/>
    </source>
</evidence>
<dbReference type="Proteomes" id="UP000095329">
    <property type="component" value="Unassembled WGS sequence"/>
</dbReference>